<evidence type="ECO:0000256" key="5">
    <source>
        <dbReference type="ARBA" id="ARBA00023004"/>
    </source>
</evidence>
<dbReference type="PROSITE" id="PS51379">
    <property type="entry name" value="4FE4S_FER_2"/>
    <property type="match status" value="2"/>
</dbReference>
<dbReference type="Pfam" id="PF12801">
    <property type="entry name" value="Fer4_5"/>
    <property type="match status" value="2"/>
</dbReference>
<dbReference type="GO" id="GO:0005886">
    <property type="term" value="C:plasma membrane"/>
    <property type="evidence" value="ECO:0007669"/>
    <property type="project" value="TreeGrafter"/>
</dbReference>
<dbReference type="PANTHER" id="PTHR30176:SF3">
    <property type="entry name" value="FERREDOXIN-TYPE PROTEIN NAPH"/>
    <property type="match status" value="1"/>
</dbReference>
<dbReference type="InterPro" id="IPR017896">
    <property type="entry name" value="4Fe4S_Fe-S-bd"/>
</dbReference>
<gene>
    <name evidence="9" type="ORF">U472_08780</name>
</gene>
<keyword evidence="1" id="KW-0813">Transport</keyword>
<dbReference type="GO" id="GO:0046872">
    <property type="term" value="F:metal ion binding"/>
    <property type="evidence" value="ECO:0007669"/>
    <property type="project" value="UniProtKB-KW"/>
</dbReference>
<reference evidence="10" key="1">
    <citation type="submission" date="2016-07" db="EMBL/GenBank/DDBJ databases">
        <authorList>
            <person name="Florea S."/>
            <person name="Webb J.S."/>
            <person name="Jaromczyk J."/>
            <person name="Schardl C.L."/>
        </authorList>
    </citation>
    <scope>NUCLEOTIDE SEQUENCE [LARGE SCALE GENOMIC DNA]</scope>
    <source>
        <strain evidence="10">Z6</strain>
    </source>
</reference>
<dbReference type="GO" id="GO:0051539">
    <property type="term" value="F:4 iron, 4 sulfur cluster binding"/>
    <property type="evidence" value="ECO:0007669"/>
    <property type="project" value="UniProtKB-KW"/>
</dbReference>
<dbReference type="PANTHER" id="PTHR30176">
    <property type="entry name" value="FERREDOXIN-TYPE PROTEIN NAPH"/>
    <property type="match status" value="1"/>
</dbReference>
<keyword evidence="5" id="KW-0408">Iron</keyword>
<sequence length="221" mass="24956">MREKGFLGFVGKVSWTVIAAFLIFGWYYPIIGNVALICMVAPPFFAALKGGRVWCGTACPRGSFNDNILAKISRSVNIPKVFRTVFFRIAFFVFLIYTFVSGLIEANGDLVKVGYVFYKIIFATTAITIFLGVIFNERTWCSFCPMGSLSALITKLKRKLRARSKRIVVDKGECIDCKICERKCPMGLKPYEFTGDNDKDLDCIQCKECVYKCPVNALKYK</sequence>
<feature type="transmembrane region" description="Helical" evidence="7">
    <location>
        <begin position="116"/>
        <end position="136"/>
    </location>
</feature>
<evidence type="ECO:0000256" key="7">
    <source>
        <dbReference type="SAM" id="Phobius"/>
    </source>
</evidence>
<dbReference type="InterPro" id="IPR017900">
    <property type="entry name" value="4Fe4S_Fe_S_CS"/>
</dbReference>
<dbReference type="EMBL" id="LWDV01000009">
    <property type="protein sequence ID" value="OCL26100.1"/>
    <property type="molecule type" value="Genomic_DNA"/>
</dbReference>
<evidence type="ECO:0000259" key="8">
    <source>
        <dbReference type="PROSITE" id="PS51379"/>
    </source>
</evidence>
<dbReference type="Proteomes" id="UP000093514">
    <property type="component" value="Unassembled WGS sequence"/>
</dbReference>
<dbReference type="PROSITE" id="PS00198">
    <property type="entry name" value="4FE4S_FER_1"/>
    <property type="match status" value="1"/>
</dbReference>
<evidence type="ECO:0000256" key="3">
    <source>
        <dbReference type="ARBA" id="ARBA00022723"/>
    </source>
</evidence>
<keyword evidence="7" id="KW-1133">Transmembrane helix</keyword>
<keyword evidence="7" id="KW-0472">Membrane</keyword>
<dbReference type="Pfam" id="PF13187">
    <property type="entry name" value="Fer4_9"/>
    <property type="match status" value="1"/>
</dbReference>
<name>A0A1C0A790_9FIRM</name>
<feature type="domain" description="4Fe-4S ferredoxin-type" evidence="8">
    <location>
        <begin position="165"/>
        <end position="194"/>
    </location>
</feature>
<dbReference type="SUPFAM" id="SSF54862">
    <property type="entry name" value="4Fe-4S ferredoxins"/>
    <property type="match status" value="1"/>
</dbReference>
<feature type="domain" description="4Fe-4S ferredoxin-type" evidence="8">
    <location>
        <begin position="198"/>
        <end position="221"/>
    </location>
</feature>
<feature type="transmembrane region" description="Helical" evidence="7">
    <location>
        <begin position="85"/>
        <end position="104"/>
    </location>
</feature>
<evidence type="ECO:0000256" key="2">
    <source>
        <dbReference type="ARBA" id="ARBA00022485"/>
    </source>
</evidence>
<evidence type="ECO:0000313" key="9">
    <source>
        <dbReference type="EMBL" id="OCL26100.1"/>
    </source>
</evidence>
<keyword evidence="10" id="KW-1185">Reference proteome</keyword>
<reference evidence="9 10" key="2">
    <citation type="submission" date="2016-08" db="EMBL/GenBank/DDBJ databases">
        <title>Orenia metallireducens sp. nov. strain Z6, a Novel Metal-reducing Firmicute from the Deep Subsurface.</title>
        <authorList>
            <person name="Maxim B.I."/>
            <person name="Kenneth K."/>
            <person name="Flynn T.M."/>
            <person name="Oloughlin E.J."/>
            <person name="Locke R.A."/>
            <person name="Weber J.R."/>
            <person name="Egan S.M."/>
            <person name="Mackie R.I."/>
            <person name="Cann I.K."/>
        </authorList>
    </citation>
    <scope>NUCLEOTIDE SEQUENCE [LARGE SCALE GENOMIC DNA]</scope>
    <source>
        <strain evidence="9 10">Z6</strain>
    </source>
</reference>
<comment type="caution">
    <text evidence="9">The sequence shown here is derived from an EMBL/GenBank/DDBJ whole genome shotgun (WGS) entry which is preliminary data.</text>
</comment>
<keyword evidence="6" id="KW-0411">Iron-sulfur</keyword>
<evidence type="ECO:0000313" key="10">
    <source>
        <dbReference type="Proteomes" id="UP000093514"/>
    </source>
</evidence>
<organism evidence="9 10">
    <name type="scientific">Orenia metallireducens</name>
    <dbReference type="NCBI Taxonomy" id="1413210"/>
    <lineage>
        <taxon>Bacteria</taxon>
        <taxon>Bacillati</taxon>
        <taxon>Bacillota</taxon>
        <taxon>Clostridia</taxon>
        <taxon>Halanaerobiales</taxon>
        <taxon>Halobacteroidaceae</taxon>
        <taxon>Orenia</taxon>
    </lineage>
</organism>
<evidence type="ECO:0000256" key="4">
    <source>
        <dbReference type="ARBA" id="ARBA00022982"/>
    </source>
</evidence>
<evidence type="ECO:0000256" key="1">
    <source>
        <dbReference type="ARBA" id="ARBA00022448"/>
    </source>
</evidence>
<keyword evidence="3" id="KW-0479">Metal-binding</keyword>
<accession>A0A1C0A790</accession>
<keyword evidence="2" id="KW-0004">4Fe-4S</keyword>
<protein>
    <submittedName>
        <fullName evidence="9">4Fe-4S ferredoxin</fullName>
    </submittedName>
</protein>
<dbReference type="Gene3D" id="3.30.70.20">
    <property type="match status" value="1"/>
</dbReference>
<evidence type="ECO:0000256" key="6">
    <source>
        <dbReference type="ARBA" id="ARBA00023014"/>
    </source>
</evidence>
<keyword evidence="7" id="KW-0812">Transmembrane</keyword>
<proteinExistence type="predicted"/>
<keyword evidence="4" id="KW-0249">Electron transport</keyword>
<dbReference type="InterPro" id="IPR051684">
    <property type="entry name" value="Electron_Trans/Redox"/>
</dbReference>
<dbReference type="AlphaFoldDB" id="A0A1C0A790"/>
<dbReference type="RefSeq" id="WP_068717577.1">
    <property type="nucleotide sequence ID" value="NZ_LWDV01000009.1"/>
</dbReference>
<dbReference type="OrthoDB" id="9786132at2"/>